<protein>
    <recommendedName>
        <fullName evidence="6">GAF domain-containing protein</fullName>
    </recommendedName>
</protein>
<feature type="region of interest" description="Disordered" evidence="1">
    <location>
        <begin position="77"/>
        <end position="110"/>
    </location>
</feature>
<evidence type="ECO:0000313" key="3">
    <source>
        <dbReference type="EMBL" id="KAA0172770.1"/>
    </source>
</evidence>
<evidence type="ECO:0008006" key="6">
    <source>
        <dbReference type="Google" id="ProtNLM"/>
    </source>
</evidence>
<dbReference type="Proteomes" id="UP000325113">
    <property type="component" value="Unassembled WGS sequence"/>
</dbReference>
<organism evidence="2 5">
    <name type="scientific">Cafeteria roenbergensis</name>
    <name type="common">Marine flagellate</name>
    <dbReference type="NCBI Taxonomy" id="33653"/>
    <lineage>
        <taxon>Eukaryota</taxon>
        <taxon>Sar</taxon>
        <taxon>Stramenopiles</taxon>
        <taxon>Bigyra</taxon>
        <taxon>Opalozoa</taxon>
        <taxon>Bicosoecida</taxon>
        <taxon>Cafeteriaceae</taxon>
        <taxon>Cafeteria</taxon>
    </lineage>
</organism>
<comment type="caution">
    <text evidence="2">The sequence shown here is derived from an EMBL/GenBank/DDBJ whole genome shotgun (WGS) entry which is preliminary data.</text>
</comment>
<proteinExistence type="predicted"/>
<dbReference type="Proteomes" id="UP000322899">
    <property type="component" value="Unassembled WGS sequence"/>
</dbReference>
<evidence type="ECO:0000313" key="5">
    <source>
        <dbReference type="Proteomes" id="UP000325113"/>
    </source>
</evidence>
<evidence type="ECO:0000256" key="1">
    <source>
        <dbReference type="SAM" id="MobiDB-lite"/>
    </source>
</evidence>
<sequence length="161" mass="16096">MALAALEAVQALADAPPTIDAVAVAACAAGAACASAEWCTVLLLDASRQALLLAATTAPHPLAERLAIDAAGPAGQAVRSRTEASWQAPPPPSAAEAATAQARPPHPHRGANAVRSLIAAPLFAAAASGASVLVGVLEARDHRCRPLTGEAEQRDGLLQAL</sequence>
<dbReference type="AlphaFoldDB" id="A0A5A8CTZ3"/>
<feature type="compositionally biased region" description="Low complexity" evidence="1">
    <location>
        <begin position="94"/>
        <end position="103"/>
    </location>
</feature>
<dbReference type="EMBL" id="VLTO01000043">
    <property type="protein sequence ID" value="KAA0172770.1"/>
    <property type="molecule type" value="Genomic_DNA"/>
</dbReference>
<dbReference type="InterPro" id="IPR029016">
    <property type="entry name" value="GAF-like_dom_sf"/>
</dbReference>
<reference evidence="4 5" key="1">
    <citation type="submission" date="2019-07" db="EMBL/GenBank/DDBJ databases">
        <title>Genomes of Cafeteria roenbergensis.</title>
        <authorList>
            <person name="Fischer M.G."/>
            <person name="Hackl T."/>
            <person name="Roman M."/>
        </authorList>
    </citation>
    <scope>NUCLEOTIDE SEQUENCE [LARGE SCALE GENOMIC DNA]</scope>
    <source>
        <strain evidence="2 5">Cflag</strain>
        <strain evidence="3 4">E4-10P</strain>
    </source>
</reference>
<name>A0A5A8CTZ3_CAFRO</name>
<evidence type="ECO:0000313" key="4">
    <source>
        <dbReference type="Proteomes" id="UP000322899"/>
    </source>
</evidence>
<evidence type="ECO:0000313" key="2">
    <source>
        <dbReference type="EMBL" id="KAA0156543.1"/>
    </source>
</evidence>
<accession>A0A5A8CTZ3</accession>
<dbReference type="SUPFAM" id="SSF55781">
    <property type="entry name" value="GAF domain-like"/>
    <property type="match status" value="1"/>
</dbReference>
<gene>
    <name evidence="3" type="ORF">FNF27_05750</name>
    <name evidence="2" type="ORF">FNF31_05896</name>
</gene>
<dbReference type="Gene3D" id="3.30.450.40">
    <property type="match status" value="1"/>
</dbReference>
<dbReference type="EMBL" id="VLTM01000081">
    <property type="protein sequence ID" value="KAA0156543.1"/>
    <property type="molecule type" value="Genomic_DNA"/>
</dbReference>